<keyword evidence="2" id="KW-1185">Reference proteome</keyword>
<sequence length="241" mass="28494">MKWFKSEALIALCKLNLYVYDPITFKQLAKHQAKQFLHFEFLPLQKKPRFASFDITMKKIRIFQFKENFCKLEHLSTITLPFEGKHLFQFSPHSLAIIQAPEIKDMPLAQIRRISDANDMEMKMLTVSLYQTPKINFKIDTDLSLPMKKYEFSVDDSIQSIISQFDEFYPTSKTIVWWEHLSDFRVLGFDFHKNEVSHLMVQVSFQRRKPFNYTVWHLKTQKVELYLPQKSGDAAVKAASI</sequence>
<proteinExistence type="predicted"/>
<comment type="caution">
    <text evidence="1">The sequence shown here is derived from an EMBL/GenBank/DDBJ whole genome shotgun (WGS) entry which is preliminary data.</text>
</comment>
<name>A0A8J8SV72_HALGN</name>
<reference evidence="1" key="1">
    <citation type="submission" date="2019-06" db="EMBL/GenBank/DDBJ databases">
        <authorList>
            <person name="Zheng W."/>
        </authorList>
    </citation>
    <scope>NUCLEOTIDE SEQUENCE</scope>
    <source>
        <strain evidence="1">QDHG01</strain>
    </source>
</reference>
<dbReference type="AlphaFoldDB" id="A0A8J8SV72"/>
<evidence type="ECO:0000313" key="2">
    <source>
        <dbReference type="Proteomes" id="UP000785679"/>
    </source>
</evidence>
<protein>
    <submittedName>
        <fullName evidence="1">Uncharacterized protein</fullName>
    </submittedName>
</protein>
<gene>
    <name evidence="1" type="ORF">FGO68_gene10763</name>
</gene>
<organism evidence="1 2">
    <name type="scientific">Halteria grandinella</name>
    <dbReference type="NCBI Taxonomy" id="5974"/>
    <lineage>
        <taxon>Eukaryota</taxon>
        <taxon>Sar</taxon>
        <taxon>Alveolata</taxon>
        <taxon>Ciliophora</taxon>
        <taxon>Intramacronucleata</taxon>
        <taxon>Spirotrichea</taxon>
        <taxon>Stichotrichia</taxon>
        <taxon>Sporadotrichida</taxon>
        <taxon>Halteriidae</taxon>
        <taxon>Halteria</taxon>
    </lineage>
</organism>
<dbReference type="Proteomes" id="UP000785679">
    <property type="component" value="Unassembled WGS sequence"/>
</dbReference>
<evidence type="ECO:0000313" key="1">
    <source>
        <dbReference type="EMBL" id="TNV72092.1"/>
    </source>
</evidence>
<dbReference type="EMBL" id="RRYP01024326">
    <property type="protein sequence ID" value="TNV72092.1"/>
    <property type="molecule type" value="Genomic_DNA"/>
</dbReference>
<accession>A0A8J8SV72</accession>